<evidence type="ECO:0000313" key="4">
    <source>
        <dbReference type="Proteomes" id="UP000054323"/>
    </source>
</evidence>
<name>A0A117LQZ6_9EURY</name>
<evidence type="ECO:0000256" key="1">
    <source>
        <dbReference type="SAM" id="MobiDB-lite"/>
    </source>
</evidence>
<feature type="compositionally biased region" description="Pro residues" evidence="1">
    <location>
        <begin position="31"/>
        <end position="46"/>
    </location>
</feature>
<accession>A0A117LQZ6</accession>
<gene>
    <name evidence="2" type="ORF">XD82_0665</name>
    <name evidence="3" type="ORF">XE10_0648</name>
</gene>
<protein>
    <submittedName>
        <fullName evidence="2">Uncharacterized protein</fullName>
    </submittedName>
</protein>
<sequence length="62" mass="6286">MQWTVVAIATRGGADGEGVSPSPVSRYDPHTSPPTPPGLRPPPPPRGAGAVMAISKGKPCLN</sequence>
<evidence type="ECO:0000313" key="3">
    <source>
        <dbReference type="EMBL" id="KUL02600.1"/>
    </source>
</evidence>
<reference evidence="2" key="1">
    <citation type="journal article" date="2015" name="MBio">
        <title>Genome-resolved metagenomic analysis reveals roles for candidate phyla and other microbial community members in biogeochemical transformations in oil reservoirs.</title>
        <authorList>
            <person name="Hu P."/>
            <person name="Tom L."/>
            <person name="Singh A."/>
            <person name="Thomas B.C."/>
            <person name="Baker B.J."/>
            <person name="Piceno Y.M."/>
            <person name="Andersen G.L."/>
            <person name="Banfield J.F."/>
        </authorList>
    </citation>
    <scope>NUCLEOTIDE SEQUENCE [LARGE SCALE GENOMIC DNA]</scope>
    <source>
        <strain evidence="2">62_101</strain>
        <strain evidence="3">63_41</strain>
    </source>
</reference>
<dbReference type="Proteomes" id="UP000054598">
    <property type="component" value="Unassembled WGS sequence"/>
</dbReference>
<evidence type="ECO:0000313" key="5">
    <source>
        <dbReference type="Proteomes" id="UP000054598"/>
    </source>
</evidence>
<organism evidence="2 4">
    <name type="scientific">Methanoculleus marisnigri</name>
    <dbReference type="NCBI Taxonomy" id="2198"/>
    <lineage>
        <taxon>Archaea</taxon>
        <taxon>Methanobacteriati</taxon>
        <taxon>Methanobacteriota</taxon>
        <taxon>Stenosarchaea group</taxon>
        <taxon>Methanomicrobia</taxon>
        <taxon>Methanomicrobiales</taxon>
        <taxon>Methanomicrobiaceae</taxon>
        <taxon>Methanoculleus</taxon>
    </lineage>
</organism>
<dbReference type="Proteomes" id="UP000054323">
    <property type="component" value="Unassembled WGS sequence"/>
</dbReference>
<feature type="region of interest" description="Disordered" evidence="1">
    <location>
        <begin position="9"/>
        <end position="62"/>
    </location>
</feature>
<reference evidence="4 5" key="2">
    <citation type="journal article" date="2015" name="MBio">
        <title>Genome-Resolved Metagenomic Analysis Reveals Roles for Candidate Phyla and Other Microbial Community Members in Biogeochemical Transformations in Oil Reservoirs.</title>
        <authorList>
            <person name="Hu P."/>
            <person name="Tom L."/>
            <person name="Singh A."/>
            <person name="Thomas B.C."/>
            <person name="Baker B.J."/>
            <person name="Piceno Y.M."/>
            <person name="Andersen G.L."/>
            <person name="Banfield J.F."/>
        </authorList>
    </citation>
    <scope>NUCLEOTIDE SEQUENCE [LARGE SCALE GENOMIC DNA]</scope>
</reference>
<dbReference type="AlphaFoldDB" id="A0A117LQZ6"/>
<dbReference type="EMBL" id="LGHE01000054">
    <property type="protein sequence ID" value="KUL02600.1"/>
    <property type="molecule type" value="Genomic_DNA"/>
</dbReference>
<evidence type="ECO:0000313" key="2">
    <source>
        <dbReference type="EMBL" id="KUK62484.1"/>
    </source>
</evidence>
<dbReference type="EMBL" id="LGGD01000062">
    <property type="protein sequence ID" value="KUK62484.1"/>
    <property type="molecule type" value="Genomic_DNA"/>
</dbReference>
<comment type="caution">
    <text evidence="2">The sequence shown here is derived from an EMBL/GenBank/DDBJ whole genome shotgun (WGS) entry which is preliminary data.</text>
</comment>
<proteinExistence type="predicted"/>